<dbReference type="EMBL" id="FNET01000001">
    <property type="protein sequence ID" value="SDJ24207.1"/>
    <property type="molecule type" value="Genomic_DNA"/>
</dbReference>
<organism evidence="1 2">
    <name type="scientific">Lentzea albidocapillata subsp. violacea</name>
    <dbReference type="NCBI Taxonomy" id="128104"/>
    <lineage>
        <taxon>Bacteria</taxon>
        <taxon>Bacillati</taxon>
        <taxon>Actinomycetota</taxon>
        <taxon>Actinomycetes</taxon>
        <taxon>Pseudonocardiales</taxon>
        <taxon>Pseudonocardiaceae</taxon>
        <taxon>Lentzea</taxon>
    </lineage>
</organism>
<protein>
    <submittedName>
        <fullName evidence="1">Uncharacterized protein</fullName>
    </submittedName>
</protein>
<sequence length="153" mass="17338">MIRFWVMELVPQEVGVAHSALPHDETSARALLAQAAAQGLHTVVVTAEEGDERAIAVLRELRAEWQTEGGRITAQLDTDAEGQLQHLWGLTADERAAWLAAFPRHDDPNWWMHRLLVLNHHPEWSPLKDWLVDEHVRLFGRPPGRRRSSAAGR</sequence>
<dbReference type="RefSeq" id="WP_143027595.1">
    <property type="nucleotide sequence ID" value="NZ_FNET01000001.1"/>
</dbReference>
<name>A0A1G8S4R8_9PSEU</name>
<dbReference type="Proteomes" id="UP000199682">
    <property type="component" value="Unassembled WGS sequence"/>
</dbReference>
<evidence type="ECO:0000313" key="1">
    <source>
        <dbReference type="EMBL" id="SDJ24207.1"/>
    </source>
</evidence>
<accession>A0A1G8S4R8</accession>
<proteinExistence type="predicted"/>
<evidence type="ECO:0000313" key="2">
    <source>
        <dbReference type="Proteomes" id="UP000199682"/>
    </source>
</evidence>
<gene>
    <name evidence="1" type="ORF">SAMN04488074_101874</name>
</gene>
<reference evidence="2" key="1">
    <citation type="submission" date="2016-10" db="EMBL/GenBank/DDBJ databases">
        <authorList>
            <person name="Varghese N."/>
            <person name="Submissions S."/>
        </authorList>
    </citation>
    <scope>NUCLEOTIDE SEQUENCE [LARGE SCALE GENOMIC DNA]</scope>
    <source>
        <strain evidence="2">DSM 44796</strain>
    </source>
</reference>
<dbReference type="AlphaFoldDB" id="A0A1G8S4R8"/>